<dbReference type="OrthoDB" id="6260718at2759"/>
<evidence type="ECO:0000313" key="3">
    <source>
        <dbReference type="Proteomes" id="UP000301870"/>
    </source>
</evidence>
<organism evidence="3 4">
    <name type="scientific">Spodoptera litura</name>
    <name type="common">Asian cotton leafworm</name>
    <dbReference type="NCBI Taxonomy" id="69820"/>
    <lineage>
        <taxon>Eukaryota</taxon>
        <taxon>Metazoa</taxon>
        <taxon>Ecdysozoa</taxon>
        <taxon>Arthropoda</taxon>
        <taxon>Hexapoda</taxon>
        <taxon>Insecta</taxon>
        <taxon>Pterygota</taxon>
        <taxon>Neoptera</taxon>
        <taxon>Endopterygota</taxon>
        <taxon>Lepidoptera</taxon>
        <taxon>Glossata</taxon>
        <taxon>Ditrysia</taxon>
        <taxon>Noctuoidea</taxon>
        <taxon>Noctuidae</taxon>
        <taxon>Amphipyrinae</taxon>
        <taxon>Spodoptera</taxon>
    </lineage>
</organism>
<dbReference type="InterPro" id="IPR055469">
    <property type="entry name" value="DUF7041"/>
</dbReference>
<feature type="compositionally biased region" description="Polar residues" evidence="1">
    <location>
        <begin position="175"/>
        <end position="189"/>
    </location>
</feature>
<dbReference type="Proteomes" id="UP000301870">
    <property type="component" value="Unplaced"/>
</dbReference>
<dbReference type="AlphaFoldDB" id="A0A9J7J3M0"/>
<feature type="region of interest" description="Disordered" evidence="1">
    <location>
        <begin position="166"/>
        <end position="197"/>
    </location>
</feature>
<feature type="domain" description="DUF7041" evidence="2">
    <location>
        <begin position="26"/>
        <end position="107"/>
    </location>
</feature>
<evidence type="ECO:0000313" key="4">
    <source>
        <dbReference type="RefSeq" id="XP_022835976.1"/>
    </source>
</evidence>
<accession>A0A9J7J3M0</accession>
<gene>
    <name evidence="4" type="primary">LOC111363389</name>
</gene>
<dbReference type="PANTHER" id="PTHR33327:SF3">
    <property type="entry name" value="RNA-DIRECTED DNA POLYMERASE"/>
    <property type="match status" value="1"/>
</dbReference>
<dbReference type="PANTHER" id="PTHR33327">
    <property type="entry name" value="ENDONUCLEASE"/>
    <property type="match status" value="1"/>
</dbReference>
<dbReference type="RefSeq" id="XP_022835976.1">
    <property type="nucleotide sequence ID" value="XM_022980208.1"/>
</dbReference>
<protein>
    <submittedName>
        <fullName evidence="4">Uncharacterized protein LOC111363389</fullName>
    </submittedName>
</protein>
<name>A0A9J7J3M0_SPOLT</name>
<sequence length="197" mass="21862">MEDGAGGKGNAADGEQRDIWRVGVRIPPFYPEDPELWFNQIEAQFVLSNITSDTTKFYYAVTQLEPTYVSHVKDVLRAPPATGKFEKLKNELVKRLSASKEKKLQQLFLNEDIGDRSQGRIPDLGRRKTIIASVVTRAIVSHRLTILIAGIIITLVREPRSVQSHVSLERETTGAAGSSGQRLPSSNGPSLCDRSYL</sequence>
<proteinExistence type="predicted"/>
<dbReference type="Pfam" id="PF23055">
    <property type="entry name" value="DUF7041"/>
    <property type="match status" value="1"/>
</dbReference>
<dbReference type="KEGG" id="sliu:111363389"/>
<evidence type="ECO:0000259" key="2">
    <source>
        <dbReference type="Pfam" id="PF23055"/>
    </source>
</evidence>
<keyword evidence="3" id="KW-1185">Reference proteome</keyword>
<reference evidence="4" key="1">
    <citation type="submission" date="2025-08" db="UniProtKB">
        <authorList>
            <consortium name="RefSeq"/>
        </authorList>
    </citation>
    <scope>IDENTIFICATION</scope>
    <source>
        <strain evidence="4">Ishihara</strain>
        <tissue evidence="4">Whole body</tissue>
    </source>
</reference>
<evidence type="ECO:0000256" key="1">
    <source>
        <dbReference type="SAM" id="MobiDB-lite"/>
    </source>
</evidence>
<dbReference type="GeneID" id="111363389"/>